<proteinExistence type="predicted"/>
<name>A0A0K2SZM9_LEPSM</name>
<accession>A0A0K2SZM9</accession>
<sequence length="15" mass="1533">MGRGSSNVPRENASA</sequence>
<evidence type="ECO:0000313" key="1">
    <source>
        <dbReference type="EMBL" id="CDW18995.1"/>
    </source>
</evidence>
<protein>
    <submittedName>
        <fullName evidence="1">Uncharacterized protein</fullName>
    </submittedName>
</protein>
<dbReference type="EMBL" id="HACA01001634">
    <property type="protein sequence ID" value="CDW18995.1"/>
    <property type="molecule type" value="Transcribed_RNA"/>
</dbReference>
<organism evidence="1">
    <name type="scientific">Lepeophtheirus salmonis</name>
    <name type="common">Salmon louse</name>
    <name type="synonym">Caligus salmonis</name>
    <dbReference type="NCBI Taxonomy" id="72036"/>
    <lineage>
        <taxon>Eukaryota</taxon>
        <taxon>Metazoa</taxon>
        <taxon>Ecdysozoa</taxon>
        <taxon>Arthropoda</taxon>
        <taxon>Crustacea</taxon>
        <taxon>Multicrustacea</taxon>
        <taxon>Hexanauplia</taxon>
        <taxon>Copepoda</taxon>
        <taxon>Siphonostomatoida</taxon>
        <taxon>Caligidae</taxon>
        <taxon>Lepeophtheirus</taxon>
    </lineage>
</organism>
<reference evidence="1" key="1">
    <citation type="submission" date="2014-05" db="EMBL/GenBank/DDBJ databases">
        <authorList>
            <person name="Chronopoulou M."/>
        </authorList>
    </citation>
    <scope>NUCLEOTIDE SEQUENCE</scope>
    <source>
        <tissue evidence="1">Whole organism</tissue>
    </source>
</reference>